<dbReference type="PROSITE" id="PS50012">
    <property type="entry name" value="RCC1_3"/>
    <property type="match status" value="2"/>
</dbReference>
<name>A0A9Q0L643_ANAIG</name>
<organism evidence="4 5">
    <name type="scientific">Anaeramoeba ignava</name>
    <name type="common">Anaerobic marine amoeba</name>
    <dbReference type="NCBI Taxonomy" id="1746090"/>
    <lineage>
        <taxon>Eukaryota</taxon>
        <taxon>Metamonada</taxon>
        <taxon>Anaeramoebidae</taxon>
        <taxon>Anaeramoeba</taxon>
    </lineage>
</organism>
<dbReference type="PANTHER" id="PTHR22872">
    <property type="entry name" value="BTK-BINDING PROTEIN-RELATED"/>
    <property type="match status" value="1"/>
</dbReference>
<protein>
    <submittedName>
        <fullName evidence="4">Btk-binding protein-related</fullName>
    </submittedName>
</protein>
<dbReference type="InterPro" id="IPR009091">
    <property type="entry name" value="RCC1/BLIP-II"/>
</dbReference>
<dbReference type="OrthoDB" id="5370059at2759"/>
<dbReference type="Gene3D" id="3.30.710.10">
    <property type="entry name" value="Potassium Channel Kv1.1, Chain A"/>
    <property type="match status" value="1"/>
</dbReference>
<accession>A0A9Q0L643</accession>
<keyword evidence="5" id="KW-1185">Reference proteome</keyword>
<evidence type="ECO:0000313" key="4">
    <source>
        <dbReference type="EMBL" id="KAJ5066075.1"/>
    </source>
</evidence>
<feature type="repeat" description="RCC1" evidence="2">
    <location>
        <begin position="7"/>
        <end position="59"/>
    </location>
</feature>
<dbReference type="Pfam" id="PF00651">
    <property type="entry name" value="BTB"/>
    <property type="match status" value="1"/>
</dbReference>
<dbReference type="InterPro" id="IPR051625">
    <property type="entry name" value="Signaling_Regulatory_Domain"/>
</dbReference>
<feature type="repeat" description="RCC1" evidence="2">
    <location>
        <begin position="252"/>
        <end position="301"/>
    </location>
</feature>
<dbReference type="InterPro" id="IPR011333">
    <property type="entry name" value="SKP1/BTB/POZ_sf"/>
</dbReference>
<dbReference type="PROSITE" id="PS50097">
    <property type="entry name" value="BTB"/>
    <property type="match status" value="1"/>
</dbReference>
<dbReference type="InterPro" id="IPR000408">
    <property type="entry name" value="Reg_chr_condens"/>
</dbReference>
<dbReference type="SMART" id="SM00225">
    <property type="entry name" value="BTB"/>
    <property type="match status" value="1"/>
</dbReference>
<evidence type="ECO:0000259" key="3">
    <source>
        <dbReference type="PROSITE" id="PS50097"/>
    </source>
</evidence>
<dbReference type="Pfam" id="PF13540">
    <property type="entry name" value="RCC1_2"/>
    <property type="match status" value="1"/>
</dbReference>
<dbReference type="AlphaFoldDB" id="A0A9Q0L643"/>
<dbReference type="CDD" id="cd18186">
    <property type="entry name" value="BTB_POZ_ZBTB_KLHL-like"/>
    <property type="match status" value="1"/>
</dbReference>
<dbReference type="EMBL" id="JAPDFW010000147">
    <property type="protein sequence ID" value="KAJ5066075.1"/>
    <property type="molecule type" value="Genomic_DNA"/>
</dbReference>
<dbReference type="InterPro" id="IPR000210">
    <property type="entry name" value="BTB/POZ_dom"/>
</dbReference>
<dbReference type="SUPFAM" id="SSF50985">
    <property type="entry name" value="RCC1/BLIP-II"/>
    <property type="match status" value="1"/>
</dbReference>
<dbReference type="Proteomes" id="UP001149090">
    <property type="component" value="Unassembled WGS sequence"/>
</dbReference>
<sequence length="576" mass="66641">METQLNPTYFAWGYNKEKQLGFRSNLQNQETPYSFSLPNNEYISQIAATIYSTIIICSNGDIFLSGKIAYEQAHYNIENKFGIDKISAGCSQILTKTEDNKAYEFRNDYNIISQTKTINPEPVHEFKDKIVIDIACDASKMFIVTDPDGQLWHSNSAYYNDNSDTKTGRFDLIATNVQRIFSGNDSHHFFVITRDNRLLVSGTNVYGQLGIGSIENIENLTEIKTFKEVDKIIDIQTGYYQSLLLYSQDSFGRLYSCGSHRHNGLQKTQDQPIFQLIPKFIDMNIVSIACGSAHSLAINDLNEVFVWGENTNYGELGFGNSNSALIPQKLILPDFVSDQQLFPFCGPLNSFVFFKSDASLENDFRILLERQEFFTEKIDFLDGYYPVHSNILTARLNSEKIPLFKQIMNTIQLHLGKKVLQWIYYGKLFPEILPILAQLGFDIEKIKKYSTSLFREDLHKLYLDDDSKDFTIISQNKPIKAHKFVLAARSDLFRGMFLNVNDSSNKVNEYSNRRFETINIFIKYLYLAKFEKSDFNKKILDEILEEMIDIEEYFQLNSCKHFQNELKKIQKIFNKK</sequence>
<proteinExistence type="predicted"/>
<comment type="caution">
    <text evidence="4">The sequence shown here is derived from an EMBL/GenBank/DDBJ whole genome shotgun (WGS) entry which is preliminary data.</text>
</comment>
<evidence type="ECO:0000256" key="2">
    <source>
        <dbReference type="PROSITE-ProRule" id="PRU00235"/>
    </source>
</evidence>
<gene>
    <name evidence="4" type="ORF">M0811_03408</name>
</gene>
<reference evidence="4" key="1">
    <citation type="submission" date="2022-10" db="EMBL/GenBank/DDBJ databases">
        <title>Novel sulphate-reducing endosymbionts in the free-living metamonad Anaeramoeba.</title>
        <authorList>
            <person name="Jerlstrom-Hultqvist J."/>
            <person name="Cepicka I."/>
            <person name="Gallot-Lavallee L."/>
            <person name="Salas-Leiva D."/>
            <person name="Curtis B.A."/>
            <person name="Zahonova K."/>
            <person name="Pipaliya S."/>
            <person name="Dacks J."/>
            <person name="Roger A.J."/>
        </authorList>
    </citation>
    <scope>NUCLEOTIDE SEQUENCE</scope>
    <source>
        <strain evidence="4">BMAN</strain>
    </source>
</reference>
<dbReference type="Gene3D" id="2.130.10.30">
    <property type="entry name" value="Regulator of chromosome condensation 1/beta-lactamase-inhibitor protein II"/>
    <property type="match status" value="2"/>
</dbReference>
<dbReference type="SUPFAM" id="SSF54695">
    <property type="entry name" value="POZ domain"/>
    <property type="match status" value="1"/>
</dbReference>
<feature type="domain" description="BTB" evidence="3">
    <location>
        <begin position="468"/>
        <end position="534"/>
    </location>
</feature>
<evidence type="ECO:0000256" key="1">
    <source>
        <dbReference type="ARBA" id="ARBA00022737"/>
    </source>
</evidence>
<keyword evidence="1" id="KW-0677">Repeat</keyword>
<evidence type="ECO:0000313" key="5">
    <source>
        <dbReference type="Proteomes" id="UP001149090"/>
    </source>
</evidence>